<proteinExistence type="inferred from homology"/>
<evidence type="ECO:0000256" key="3">
    <source>
        <dbReference type="ARBA" id="ARBA00022448"/>
    </source>
</evidence>
<accession>A0A9D1ZWN0</accession>
<dbReference type="Proteomes" id="UP000886750">
    <property type="component" value="Unassembled WGS sequence"/>
</dbReference>
<evidence type="ECO:0000256" key="8">
    <source>
        <dbReference type="ARBA" id="ARBA00023136"/>
    </source>
</evidence>
<evidence type="ECO:0000256" key="7">
    <source>
        <dbReference type="ARBA" id="ARBA00022967"/>
    </source>
</evidence>
<dbReference type="SUPFAM" id="SSF52540">
    <property type="entry name" value="P-loop containing nucleoside triphosphate hydrolases"/>
    <property type="match status" value="2"/>
</dbReference>
<gene>
    <name evidence="10" type="ORF">H9729_05825</name>
</gene>
<evidence type="ECO:0000256" key="4">
    <source>
        <dbReference type="ARBA" id="ARBA00022475"/>
    </source>
</evidence>
<dbReference type="GO" id="GO:0042626">
    <property type="term" value="F:ATPase-coupled transmembrane transporter activity"/>
    <property type="evidence" value="ECO:0007669"/>
    <property type="project" value="TreeGrafter"/>
</dbReference>
<keyword evidence="3" id="KW-0813">Transport</keyword>
<evidence type="ECO:0000256" key="1">
    <source>
        <dbReference type="ARBA" id="ARBA00004202"/>
    </source>
</evidence>
<dbReference type="Pfam" id="PF00005">
    <property type="entry name" value="ABC_tran"/>
    <property type="match status" value="2"/>
</dbReference>
<keyword evidence="7" id="KW-1278">Translocase</keyword>
<dbReference type="InterPro" id="IPR027417">
    <property type="entry name" value="P-loop_NTPase"/>
</dbReference>
<evidence type="ECO:0000256" key="5">
    <source>
        <dbReference type="ARBA" id="ARBA00022741"/>
    </source>
</evidence>
<evidence type="ECO:0000313" key="11">
    <source>
        <dbReference type="Proteomes" id="UP000886750"/>
    </source>
</evidence>
<dbReference type="InterPro" id="IPR003439">
    <property type="entry name" value="ABC_transporter-like_ATP-bd"/>
</dbReference>
<keyword evidence="4" id="KW-1003">Cell membrane</keyword>
<evidence type="ECO:0000259" key="9">
    <source>
        <dbReference type="PROSITE" id="PS50893"/>
    </source>
</evidence>
<evidence type="ECO:0000256" key="6">
    <source>
        <dbReference type="ARBA" id="ARBA00022840"/>
    </source>
</evidence>
<dbReference type="SMART" id="SM00382">
    <property type="entry name" value="AAA"/>
    <property type="match status" value="2"/>
</dbReference>
<organism evidence="10 11">
    <name type="scientific">Candidatus Borkfalkia excrementigallinarum</name>
    <dbReference type="NCBI Taxonomy" id="2838506"/>
    <lineage>
        <taxon>Bacteria</taxon>
        <taxon>Bacillati</taxon>
        <taxon>Bacillota</taxon>
        <taxon>Clostridia</taxon>
        <taxon>Christensenellales</taxon>
        <taxon>Christensenellaceae</taxon>
        <taxon>Candidatus Borkfalkia</taxon>
    </lineage>
</organism>
<reference evidence="10" key="1">
    <citation type="journal article" date="2021" name="PeerJ">
        <title>Extensive microbial diversity within the chicken gut microbiome revealed by metagenomics and culture.</title>
        <authorList>
            <person name="Gilroy R."/>
            <person name="Ravi A."/>
            <person name="Getino M."/>
            <person name="Pursley I."/>
            <person name="Horton D.L."/>
            <person name="Alikhan N.F."/>
            <person name="Baker D."/>
            <person name="Gharbi K."/>
            <person name="Hall N."/>
            <person name="Watson M."/>
            <person name="Adriaenssens E.M."/>
            <person name="Foster-Nyarko E."/>
            <person name="Jarju S."/>
            <person name="Secka A."/>
            <person name="Antonio M."/>
            <person name="Oren A."/>
            <person name="Chaudhuri R.R."/>
            <person name="La Ragione R."/>
            <person name="Hildebrand F."/>
            <person name="Pallen M.J."/>
        </authorList>
    </citation>
    <scope>NUCLEOTIDE SEQUENCE</scope>
    <source>
        <strain evidence="10">1345</strain>
    </source>
</reference>
<dbReference type="InterPro" id="IPR050095">
    <property type="entry name" value="ECF_ABC_transporter_ATP-bd"/>
</dbReference>
<feature type="domain" description="ABC transporter" evidence="9">
    <location>
        <begin position="249"/>
        <end position="473"/>
    </location>
</feature>
<dbReference type="GO" id="GO:0016887">
    <property type="term" value="F:ATP hydrolysis activity"/>
    <property type="evidence" value="ECO:0007669"/>
    <property type="project" value="InterPro"/>
</dbReference>
<dbReference type="PROSITE" id="PS50893">
    <property type="entry name" value="ABC_TRANSPORTER_2"/>
    <property type="match status" value="2"/>
</dbReference>
<comment type="caution">
    <text evidence="10">The sequence shown here is derived from an EMBL/GenBank/DDBJ whole genome shotgun (WGS) entry which is preliminary data.</text>
</comment>
<dbReference type="CDD" id="cd03225">
    <property type="entry name" value="ABC_cobalt_CbiO_domain1"/>
    <property type="match status" value="2"/>
</dbReference>
<reference evidence="10" key="2">
    <citation type="submission" date="2021-04" db="EMBL/GenBank/DDBJ databases">
        <authorList>
            <person name="Gilroy R."/>
        </authorList>
    </citation>
    <scope>NUCLEOTIDE SEQUENCE</scope>
    <source>
        <strain evidence="10">1345</strain>
    </source>
</reference>
<dbReference type="EMBL" id="DXCQ01000053">
    <property type="protein sequence ID" value="HIY97190.1"/>
    <property type="molecule type" value="Genomic_DNA"/>
</dbReference>
<evidence type="ECO:0000256" key="2">
    <source>
        <dbReference type="ARBA" id="ARBA00005417"/>
    </source>
</evidence>
<keyword evidence="6 10" id="KW-0067">ATP-binding</keyword>
<dbReference type="PANTHER" id="PTHR43553">
    <property type="entry name" value="HEAVY METAL TRANSPORTER"/>
    <property type="match status" value="1"/>
</dbReference>
<dbReference type="GO" id="GO:0043190">
    <property type="term" value="C:ATP-binding cassette (ABC) transporter complex"/>
    <property type="evidence" value="ECO:0007669"/>
    <property type="project" value="TreeGrafter"/>
</dbReference>
<keyword evidence="8" id="KW-0472">Membrane</keyword>
<dbReference type="InterPro" id="IPR015856">
    <property type="entry name" value="ABC_transpr_CbiO/EcfA_su"/>
</dbReference>
<name>A0A9D1ZWN0_9FIRM</name>
<dbReference type="PANTHER" id="PTHR43553:SF27">
    <property type="entry name" value="ENERGY-COUPLING FACTOR TRANSPORTER ATP-BINDING PROTEIN ECFA2"/>
    <property type="match status" value="1"/>
</dbReference>
<comment type="subcellular location">
    <subcellularLocation>
        <location evidence="1">Cell membrane</location>
        <topology evidence="1">Peripheral membrane protein</topology>
    </subcellularLocation>
</comment>
<evidence type="ECO:0000313" key="10">
    <source>
        <dbReference type="EMBL" id="HIY97190.1"/>
    </source>
</evidence>
<dbReference type="InterPro" id="IPR003593">
    <property type="entry name" value="AAA+_ATPase"/>
</dbReference>
<protein>
    <submittedName>
        <fullName evidence="10">Energy-coupling factor ABC transporter ATP-binding protein</fullName>
    </submittedName>
</protein>
<sequence>MNAIELTNVSFSYDGKTKILENTDFAAEYGKVTLLSGHSGEGKSTLLYIVSGIIPNVNYGELSGDVKIAGGDIKGKKLGYVCRKVGVVLQNADEQIIQKIVEDEIAFGCENLAFPPEKIQKQIDIVCNIMKLDKKWKCRTLSGGQKQRLITASTLAMGQKIIILDEPLANLDKYGAAMLMGTLRSLAEAGYCIVVIEHRLDMVLPFVDTVWHIGNKTVKKVENRHEYLMQQTAKIEDACPAFAGGAPLFKLEKVAFSVEKERKILKDITLEIPKGGRTVFLGENGCGKTTLMRLIARLYKPTGGAVKQYIDEKFKQKPKGCKAWYKKVGVVYQNPDYQLFMPTVRQEISFGARSEGYAAEIAELFGVKHLWERHPQSLSEGQKRRVSIAAVAACEPKILLLDEPTVGQDYDGLCALVEILNKLHMQSGNTMITITHDVRCAEALCDRAYLIAGGIVARYGGKELVREYFADKQ</sequence>
<keyword evidence="5" id="KW-0547">Nucleotide-binding</keyword>
<dbReference type="AlphaFoldDB" id="A0A9D1ZWN0"/>
<comment type="similarity">
    <text evidence="2">Belongs to the ABC transporter superfamily.</text>
</comment>
<feature type="domain" description="ABC transporter" evidence="9">
    <location>
        <begin position="4"/>
        <end position="240"/>
    </location>
</feature>
<dbReference type="Gene3D" id="3.40.50.300">
    <property type="entry name" value="P-loop containing nucleotide triphosphate hydrolases"/>
    <property type="match status" value="2"/>
</dbReference>
<dbReference type="GO" id="GO:0005524">
    <property type="term" value="F:ATP binding"/>
    <property type="evidence" value="ECO:0007669"/>
    <property type="project" value="UniProtKB-KW"/>
</dbReference>